<name>A0A2A4ALS0_9CORY</name>
<organism evidence="1 2">
    <name type="scientific">Corynebacterium accolens</name>
    <dbReference type="NCBI Taxonomy" id="38284"/>
    <lineage>
        <taxon>Bacteria</taxon>
        <taxon>Bacillati</taxon>
        <taxon>Actinomycetota</taxon>
        <taxon>Actinomycetes</taxon>
        <taxon>Mycobacteriales</taxon>
        <taxon>Corynebacteriaceae</taxon>
        <taxon>Corynebacterium</taxon>
    </lineage>
</organism>
<proteinExistence type="predicted"/>
<reference evidence="1 2" key="1">
    <citation type="submission" date="2017-09" db="EMBL/GenBank/DDBJ databases">
        <title>Draft Genome Sequence of Corynebacterium accolens AH4003.</title>
        <authorList>
            <person name="Chen Y."/>
            <person name="Oosthuysen W.F."/>
            <person name="Kelley S."/>
            <person name="Horswill A."/>
        </authorList>
    </citation>
    <scope>NUCLEOTIDE SEQUENCE [LARGE SCALE GENOMIC DNA]</scope>
    <source>
        <strain evidence="1 2">AH4003</strain>
    </source>
</reference>
<dbReference type="Proteomes" id="UP000218690">
    <property type="component" value="Unassembled WGS sequence"/>
</dbReference>
<sequence length="235" mass="25021">MLRVELLSSTGREYLLSGTQAQSPVLSEEGALVELRGQVSRSDLARPGRPGVIAGRQNYGPIEVDIPFYLHADTGEELERVYREFRQGWRGVSTFRVDADHPLSPLYLDVTTGVLPGASVDARRRTMVALSVPVFSQEGLFRTSVQYGTGTVTVTNSGDVAVFPKIVATAGGKVTCPSGASFSLPAGASTVDMSPEGLMLEGAFPEGVEPGKSGTWVVPAGARLEWVLQVADPWA</sequence>
<protein>
    <submittedName>
        <fullName evidence="1">Uncharacterized protein</fullName>
    </submittedName>
</protein>
<accession>A0A2A4ALS0</accession>
<gene>
    <name evidence="1" type="ORF">COM45_04945</name>
</gene>
<evidence type="ECO:0000313" key="2">
    <source>
        <dbReference type="Proteomes" id="UP000218690"/>
    </source>
</evidence>
<comment type="caution">
    <text evidence="1">The sequence shown here is derived from an EMBL/GenBank/DDBJ whole genome shotgun (WGS) entry which is preliminary data.</text>
</comment>
<evidence type="ECO:0000313" key="1">
    <source>
        <dbReference type="EMBL" id="PCC83146.1"/>
    </source>
</evidence>
<dbReference type="AlphaFoldDB" id="A0A2A4ALS0"/>
<dbReference type="EMBL" id="NWBP01000016">
    <property type="protein sequence ID" value="PCC83146.1"/>
    <property type="molecule type" value="Genomic_DNA"/>
</dbReference>